<evidence type="ECO:0000256" key="1">
    <source>
        <dbReference type="ARBA" id="ARBA00004651"/>
    </source>
</evidence>
<evidence type="ECO:0000256" key="5">
    <source>
        <dbReference type="ARBA" id="ARBA00023136"/>
    </source>
</evidence>
<evidence type="ECO:0000256" key="2">
    <source>
        <dbReference type="ARBA" id="ARBA00022475"/>
    </source>
</evidence>
<sequence>MAPAPLPQPDARPNLIAIQSESFFDARRLDGNIRRSLLGTFDRLCDESLACGRLRVPAWGAYTMRSEFSFLTGRANDSLGFGRFDPLRFFSGRIETSGIVSMAAHLKQQGYRCICIHPYPVEFFARHRIYPELGFDDFIDIRAFEAAGRFGPYVSDEAVCDRIIRELDGAGQPLFIFAITMENHGPLHLETITAEARNRFFESPTGGEDDNLAIYLRHLQNADRMLERLTQHLAQHDPEAVLSWYGDHVPGMPDIYQARDYQDPCTDYLVWSAARTGTAPRERRETSVEALPALMLSATRQQKDQQQKEQCR</sequence>
<evidence type="ECO:0000313" key="7">
    <source>
        <dbReference type="EMBL" id="MFC6669064.1"/>
    </source>
</evidence>
<keyword evidence="4" id="KW-1133">Transmembrane helix</keyword>
<dbReference type="InterPro" id="IPR050448">
    <property type="entry name" value="OpgB/LTA_synthase_biosynth"/>
</dbReference>
<keyword evidence="5" id="KW-0472">Membrane</keyword>
<dbReference type="EMBL" id="JBHSWE010000001">
    <property type="protein sequence ID" value="MFC6669064.1"/>
    <property type="molecule type" value="Genomic_DNA"/>
</dbReference>
<dbReference type="PANTHER" id="PTHR47371:SF3">
    <property type="entry name" value="PHOSPHOGLYCEROL TRANSFERASE I"/>
    <property type="match status" value="1"/>
</dbReference>
<proteinExistence type="predicted"/>
<keyword evidence="3" id="KW-0812">Transmembrane</keyword>
<keyword evidence="2" id="KW-1003">Cell membrane</keyword>
<name>A0ABW1ZUM4_9GAMM</name>
<organism evidence="7 8">
    <name type="scientific">Marinobacterium aestuariivivens</name>
    <dbReference type="NCBI Taxonomy" id="1698799"/>
    <lineage>
        <taxon>Bacteria</taxon>
        <taxon>Pseudomonadati</taxon>
        <taxon>Pseudomonadota</taxon>
        <taxon>Gammaproteobacteria</taxon>
        <taxon>Oceanospirillales</taxon>
        <taxon>Oceanospirillaceae</taxon>
        <taxon>Marinobacterium</taxon>
    </lineage>
</organism>
<evidence type="ECO:0000256" key="4">
    <source>
        <dbReference type="ARBA" id="ARBA00022989"/>
    </source>
</evidence>
<accession>A0ABW1ZUM4</accession>
<evidence type="ECO:0000256" key="3">
    <source>
        <dbReference type="ARBA" id="ARBA00022692"/>
    </source>
</evidence>
<gene>
    <name evidence="7" type="ORF">ACFQDL_02265</name>
</gene>
<feature type="domain" description="Sulfatase N-terminal" evidence="6">
    <location>
        <begin position="13"/>
        <end position="292"/>
    </location>
</feature>
<evidence type="ECO:0000259" key="6">
    <source>
        <dbReference type="Pfam" id="PF00884"/>
    </source>
</evidence>
<reference evidence="8" key="1">
    <citation type="journal article" date="2019" name="Int. J. Syst. Evol. Microbiol.">
        <title>The Global Catalogue of Microorganisms (GCM) 10K type strain sequencing project: providing services to taxonomists for standard genome sequencing and annotation.</title>
        <authorList>
            <consortium name="The Broad Institute Genomics Platform"/>
            <consortium name="The Broad Institute Genome Sequencing Center for Infectious Disease"/>
            <person name="Wu L."/>
            <person name="Ma J."/>
        </authorList>
    </citation>
    <scope>NUCLEOTIDE SEQUENCE [LARGE SCALE GENOMIC DNA]</scope>
    <source>
        <strain evidence="8">NBRC 111756</strain>
    </source>
</reference>
<dbReference type="Pfam" id="PF00884">
    <property type="entry name" value="Sulfatase"/>
    <property type="match status" value="1"/>
</dbReference>
<dbReference type="SUPFAM" id="SSF53649">
    <property type="entry name" value="Alkaline phosphatase-like"/>
    <property type="match status" value="1"/>
</dbReference>
<dbReference type="CDD" id="cd16015">
    <property type="entry name" value="LTA_synthase"/>
    <property type="match status" value="1"/>
</dbReference>
<dbReference type="Proteomes" id="UP001596422">
    <property type="component" value="Unassembled WGS sequence"/>
</dbReference>
<evidence type="ECO:0000313" key="8">
    <source>
        <dbReference type="Proteomes" id="UP001596422"/>
    </source>
</evidence>
<protein>
    <submittedName>
        <fullName evidence="7">LTA synthase family protein</fullName>
    </submittedName>
</protein>
<dbReference type="Gene3D" id="3.40.720.10">
    <property type="entry name" value="Alkaline Phosphatase, subunit A"/>
    <property type="match status" value="1"/>
</dbReference>
<dbReference type="PANTHER" id="PTHR47371">
    <property type="entry name" value="LIPOTEICHOIC ACID SYNTHASE"/>
    <property type="match status" value="1"/>
</dbReference>
<keyword evidence="8" id="KW-1185">Reference proteome</keyword>
<comment type="caution">
    <text evidence="7">The sequence shown here is derived from an EMBL/GenBank/DDBJ whole genome shotgun (WGS) entry which is preliminary data.</text>
</comment>
<dbReference type="InterPro" id="IPR017850">
    <property type="entry name" value="Alkaline_phosphatase_core_sf"/>
</dbReference>
<dbReference type="RefSeq" id="WP_379907611.1">
    <property type="nucleotide sequence ID" value="NZ_JBHSWE010000001.1"/>
</dbReference>
<comment type="subcellular location">
    <subcellularLocation>
        <location evidence="1">Cell membrane</location>
        <topology evidence="1">Multi-pass membrane protein</topology>
    </subcellularLocation>
</comment>
<dbReference type="InterPro" id="IPR000917">
    <property type="entry name" value="Sulfatase_N"/>
</dbReference>